<comment type="caution">
    <text evidence="2">The sequence shown here is derived from an EMBL/GenBank/DDBJ whole genome shotgun (WGS) entry which is preliminary data.</text>
</comment>
<dbReference type="Proteomes" id="UP000801492">
    <property type="component" value="Unassembled WGS sequence"/>
</dbReference>
<accession>A0A8K0CHS6</accession>
<feature type="region of interest" description="Disordered" evidence="1">
    <location>
        <begin position="80"/>
        <end position="106"/>
    </location>
</feature>
<proteinExistence type="predicted"/>
<gene>
    <name evidence="2" type="ORF">ILUMI_18555</name>
</gene>
<organism evidence="2 3">
    <name type="scientific">Ignelater luminosus</name>
    <name type="common">Cucubano</name>
    <name type="synonym">Pyrophorus luminosus</name>
    <dbReference type="NCBI Taxonomy" id="2038154"/>
    <lineage>
        <taxon>Eukaryota</taxon>
        <taxon>Metazoa</taxon>
        <taxon>Ecdysozoa</taxon>
        <taxon>Arthropoda</taxon>
        <taxon>Hexapoda</taxon>
        <taxon>Insecta</taxon>
        <taxon>Pterygota</taxon>
        <taxon>Neoptera</taxon>
        <taxon>Endopterygota</taxon>
        <taxon>Coleoptera</taxon>
        <taxon>Polyphaga</taxon>
        <taxon>Elateriformia</taxon>
        <taxon>Elateroidea</taxon>
        <taxon>Elateridae</taxon>
        <taxon>Agrypninae</taxon>
        <taxon>Pyrophorini</taxon>
        <taxon>Ignelater</taxon>
    </lineage>
</organism>
<protein>
    <recommendedName>
        <fullName evidence="4">MADF domain-containing protein</fullName>
    </recommendedName>
</protein>
<reference evidence="2" key="1">
    <citation type="submission" date="2019-08" db="EMBL/GenBank/DDBJ databases">
        <title>The genome of the North American firefly Photinus pyralis.</title>
        <authorList>
            <consortium name="Photinus pyralis genome working group"/>
            <person name="Fallon T.R."/>
            <person name="Sander Lower S.E."/>
            <person name="Weng J.-K."/>
        </authorList>
    </citation>
    <scope>NUCLEOTIDE SEQUENCE</scope>
    <source>
        <strain evidence="2">TRF0915ILg1</strain>
        <tissue evidence="2">Whole body</tissue>
    </source>
</reference>
<sequence length="116" mass="13263">IAVRNKWKALRGKLRITLAFLPKPRSEDEGDMLLKSHWKYFNNLLFLKDQFTTRASTGNLSKNNEPYCVESQEDGVHQLKSVASSSTTNSQIRSNRNKRQANDDIGRALLDIEAKK</sequence>
<dbReference type="AlphaFoldDB" id="A0A8K0CHS6"/>
<evidence type="ECO:0000313" key="3">
    <source>
        <dbReference type="Proteomes" id="UP000801492"/>
    </source>
</evidence>
<dbReference type="OrthoDB" id="6159213at2759"/>
<feature type="non-terminal residue" evidence="2">
    <location>
        <position position="1"/>
    </location>
</feature>
<keyword evidence="3" id="KW-1185">Reference proteome</keyword>
<dbReference type="EMBL" id="VTPC01082557">
    <property type="protein sequence ID" value="KAF2887618.1"/>
    <property type="molecule type" value="Genomic_DNA"/>
</dbReference>
<feature type="compositionally biased region" description="Polar residues" evidence="1">
    <location>
        <begin position="81"/>
        <end position="94"/>
    </location>
</feature>
<evidence type="ECO:0000256" key="1">
    <source>
        <dbReference type="SAM" id="MobiDB-lite"/>
    </source>
</evidence>
<evidence type="ECO:0008006" key="4">
    <source>
        <dbReference type="Google" id="ProtNLM"/>
    </source>
</evidence>
<evidence type="ECO:0000313" key="2">
    <source>
        <dbReference type="EMBL" id="KAF2887618.1"/>
    </source>
</evidence>
<name>A0A8K0CHS6_IGNLU</name>